<dbReference type="PROSITE" id="PS00905">
    <property type="entry name" value="GTP1_OBG"/>
    <property type="match status" value="1"/>
</dbReference>
<feature type="binding site" evidence="9">
    <location>
        <begin position="165"/>
        <end position="172"/>
    </location>
    <ligand>
        <name>GTP</name>
        <dbReference type="ChEBI" id="CHEBI:37565"/>
    </ligand>
</feature>
<dbReference type="PIRSF" id="PIRSF002401">
    <property type="entry name" value="GTP_bd_Obg/CgtA"/>
    <property type="match status" value="1"/>
</dbReference>
<evidence type="ECO:0000256" key="4">
    <source>
        <dbReference type="ARBA" id="ARBA00022723"/>
    </source>
</evidence>
<feature type="domain" description="Obg" evidence="12">
    <location>
        <begin position="1"/>
        <end position="158"/>
    </location>
</feature>
<dbReference type="InterPro" id="IPR006169">
    <property type="entry name" value="GTP1_OBG_dom"/>
</dbReference>
<feature type="binding site" evidence="9">
    <location>
        <position position="192"/>
    </location>
    <ligand>
        <name>Mg(2+)</name>
        <dbReference type="ChEBI" id="CHEBI:18420"/>
    </ligand>
</feature>
<organism evidence="13 14">
    <name type="scientific">Paenibacillus silvae</name>
    <dbReference type="NCBI Taxonomy" id="1325358"/>
    <lineage>
        <taxon>Bacteria</taxon>
        <taxon>Bacillati</taxon>
        <taxon>Bacillota</taxon>
        <taxon>Bacilli</taxon>
        <taxon>Bacillales</taxon>
        <taxon>Paenibacillaceae</taxon>
        <taxon>Paenibacillus</taxon>
    </lineage>
</organism>
<evidence type="ECO:0000259" key="11">
    <source>
        <dbReference type="PROSITE" id="PS51881"/>
    </source>
</evidence>
<reference evidence="13 14" key="1">
    <citation type="submission" date="2018-06" db="EMBL/GenBank/DDBJ databases">
        <title>Isolation of heavy metals resistant Paenibacillus silvae NC2 from Gold-Copper mine in ZiJin, China.</title>
        <authorList>
            <person name="Xu J."/>
            <person name="Mazhar H.S."/>
            <person name="Rensing C."/>
        </authorList>
    </citation>
    <scope>NUCLEOTIDE SEQUENCE [LARGE SCALE GENOMIC DNA]</scope>
    <source>
        <strain evidence="13 14">NC2</strain>
    </source>
</reference>
<dbReference type="GO" id="GO:0042254">
    <property type="term" value="P:ribosome biogenesis"/>
    <property type="evidence" value="ECO:0007669"/>
    <property type="project" value="UniProtKB-UniRule"/>
</dbReference>
<evidence type="ECO:0000256" key="7">
    <source>
        <dbReference type="ARBA" id="ARBA00022842"/>
    </source>
</evidence>
<dbReference type="HAMAP" id="MF_01454">
    <property type="entry name" value="GTPase_Obg"/>
    <property type="match status" value="1"/>
</dbReference>
<evidence type="ECO:0000259" key="10">
    <source>
        <dbReference type="PROSITE" id="PS51710"/>
    </source>
</evidence>
<dbReference type="GO" id="GO:0005525">
    <property type="term" value="F:GTP binding"/>
    <property type="evidence" value="ECO:0007669"/>
    <property type="project" value="UniProtKB-UniRule"/>
</dbReference>
<evidence type="ECO:0000256" key="2">
    <source>
        <dbReference type="ARBA" id="ARBA00007699"/>
    </source>
</evidence>
<feature type="binding site" evidence="9">
    <location>
        <begin position="282"/>
        <end position="285"/>
    </location>
    <ligand>
        <name>GTP</name>
        <dbReference type="ChEBI" id="CHEBI:37565"/>
    </ligand>
</feature>
<comment type="caution">
    <text evidence="13">The sequence shown here is derived from an EMBL/GenBank/DDBJ whole genome shotgun (WGS) entry which is preliminary data.</text>
</comment>
<dbReference type="EC" id="3.6.5.-" evidence="9"/>
<dbReference type="NCBIfam" id="NF008954">
    <property type="entry name" value="PRK12296.1"/>
    <property type="match status" value="1"/>
</dbReference>
<dbReference type="InterPro" id="IPR015349">
    <property type="entry name" value="OCT_dom"/>
</dbReference>
<comment type="cofactor">
    <cofactor evidence="1 9">
        <name>Mg(2+)</name>
        <dbReference type="ChEBI" id="CHEBI:18420"/>
    </cofactor>
</comment>
<feature type="domain" description="OBG-type G" evidence="10">
    <location>
        <begin position="159"/>
        <end position="332"/>
    </location>
</feature>
<dbReference type="CDD" id="cd01898">
    <property type="entry name" value="Obg"/>
    <property type="match status" value="1"/>
</dbReference>
<dbReference type="Gene3D" id="2.70.210.12">
    <property type="entry name" value="GTP1/OBG domain"/>
    <property type="match status" value="1"/>
</dbReference>
<dbReference type="InterPro" id="IPR027417">
    <property type="entry name" value="P-loop_NTPase"/>
</dbReference>
<evidence type="ECO:0000256" key="3">
    <source>
        <dbReference type="ARBA" id="ARBA00022490"/>
    </source>
</evidence>
<evidence type="ECO:0000256" key="1">
    <source>
        <dbReference type="ARBA" id="ARBA00001946"/>
    </source>
</evidence>
<dbReference type="InterPro" id="IPR006073">
    <property type="entry name" value="GTP-bd"/>
</dbReference>
<keyword evidence="4 9" id="KW-0479">Metal-binding</keyword>
<dbReference type="GO" id="GO:0000287">
    <property type="term" value="F:magnesium ion binding"/>
    <property type="evidence" value="ECO:0007669"/>
    <property type="project" value="InterPro"/>
</dbReference>
<dbReference type="PROSITE" id="PS51710">
    <property type="entry name" value="G_OBG"/>
    <property type="match status" value="1"/>
</dbReference>
<keyword evidence="7 9" id="KW-0460">Magnesium</keyword>
<dbReference type="Gene3D" id="3.40.50.300">
    <property type="entry name" value="P-loop containing nucleotide triphosphate hydrolases"/>
    <property type="match status" value="1"/>
</dbReference>
<dbReference type="PANTHER" id="PTHR11702">
    <property type="entry name" value="DEVELOPMENTALLY REGULATED GTP-BINDING PROTEIN-RELATED"/>
    <property type="match status" value="1"/>
</dbReference>
<dbReference type="InterPro" id="IPR031167">
    <property type="entry name" value="G_OBG"/>
</dbReference>
<dbReference type="InterPro" id="IPR045086">
    <property type="entry name" value="OBG_GTPase"/>
</dbReference>
<protein>
    <recommendedName>
        <fullName evidence="9">GTPase Obg</fullName>
        <ecNumber evidence="9">3.6.5.-</ecNumber>
    </recommendedName>
    <alternativeName>
        <fullName evidence="9">GTP-binding protein Obg</fullName>
    </alternativeName>
</protein>
<evidence type="ECO:0000313" key="14">
    <source>
        <dbReference type="Proteomes" id="UP000249204"/>
    </source>
</evidence>
<dbReference type="EMBL" id="QKWW01000009">
    <property type="protein sequence ID" value="PZT57231.1"/>
    <property type="molecule type" value="Genomic_DNA"/>
</dbReference>
<gene>
    <name evidence="9" type="primary">obg</name>
    <name evidence="13" type="ORF">DN757_02775</name>
</gene>
<keyword evidence="8 9" id="KW-0342">GTP-binding</keyword>
<dbReference type="SUPFAM" id="SSF52540">
    <property type="entry name" value="P-loop containing nucleoside triphosphate hydrolases"/>
    <property type="match status" value="1"/>
</dbReference>
<comment type="function">
    <text evidence="9">An essential GTPase which binds GTP, GDP and possibly (p)ppGpp with moderate affinity, with high nucleotide exchange rates and a fairly low GTP hydrolysis rate. Plays a role in control of the cell cycle, stress response, ribosome biogenesis and in those bacteria that undergo differentiation, in morphogenesis control.</text>
</comment>
<dbReference type="Proteomes" id="UP000249204">
    <property type="component" value="Unassembled WGS sequence"/>
</dbReference>
<feature type="binding site" evidence="9">
    <location>
        <begin position="212"/>
        <end position="215"/>
    </location>
    <ligand>
        <name>GTP</name>
        <dbReference type="ChEBI" id="CHEBI:37565"/>
    </ligand>
</feature>
<dbReference type="NCBIfam" id="NF008955">
    <property type="entry name" value="PRK12297.1"/>
    <property type="match status" value="1"/>
</dbReference>
<dbReference type="GO" id="GO:0003924">
    <property type="term" value="F:GTPase activity"/>
    <property type="evidence" value="ECO:0007669"/>
    <property type="project" value="UniProtKB-UniRule"/>
</dbReference>
<name>A0A2W6NN36_9BACL</name>
<comment type="subcellular location">
    <subcellularLocation>
        <location evidence="9">Cytoplasm</location>
    </subcellularLocation>
</comment>
<comment type="subunit">
    <text evidence="9">Monomer.</text>
</comment>
<evidence type="ECO:0000256" key="5">
    <source>
        <dbReference type="ARBA" id="ARBA00022741"/>
    </source>
</evidence>
<feature type="domain" description="OCT" evidence="11">
    <location>
        <begin position="354"/>
        <end position="431"/>
    </location>
</feature>
<dbReference type="FunFam" id="2.70.210.12:FF:000001">
    <property type="entry name" value="GTPase Obg"/>
    <property type="match status" value="1"/>
</dbReference>
<dbReference type="PROSITE" id="PS51883">
    <property type="entry name" value="OBG"/>
    <property type="match status" value="1"/>
</dbReference>
<dbReference type="PROSITE" id="PS51881">
    <property type="entry name" value="OCT"/>
    <property type="match status" value="1"/>
</dbReference>
<accession>A0A2W6NN36</accession>
<dbReference type="Pfam" id="PF01926">
    <property type="entry name" value="MMR_HSR1"/>
    <property type="match status" value="1"/>
</dbReference>
<dbReference type="NCBIfam" id="TIGR02729">
    <property type="entry name" value="Obg_CgtA"/>
    <property type="match status" value="1"/>
</dbReference>
<evidence type="ECO:0000313" key="13">
    <source>
        <dbReference type="EMBL" id="PZT57231.1"/>
    </source>
</evidence>
<dbReference type="PANTHER" id="PTHR11702:SF31">
    <property type="entry name" value="MITOCHONDRIAL RIBOSOME-ASSOCIATED GTPASE 2"/>
    <property type="match status" value="1"/>
</dbReference>
<feature type="binding site" evidence="9">
    <location>
        <begin position="190"/>
        <end position="194"/>
    </location>
    <ligand>
        <name>GTP</name>
        <dbReference type="ChEBI" id="CHEBI:37565"/>
    </ligand>
</feature>
<comment type="similarity">
    <text evidence="2 9">Belongs to the TRAFAC class OBG-HflX-like GTPase superfamily. OBG GTPase family.</text>
</comment>
<sequence length="436" mass="48506">MFVDKAKIYVKAGDGGDGIVSFRREKYVPEGGPAGGDGGRGADIIFRVDEGLRTLMDFRYQRHFKAPRGEKGRNKSQHGANAENMIVRIPPGTTIVDEDSGEVLADLTRHGQQVVVAKGGRGGRGNIRFATPRNPAPELAENGEEGEERYIVLELKVMADVGLVGFPSVGKSTLLSVVSAAKPKIGAYHFTTITPNLGVVDVGEGRSFVMADLPGLIEGAHEGVGLGHEFLRHVERTRVIIHVVDMSGSEGRDPFEDWQKINDELRLYNPVLAERPQVVAANKMDMPESEANLEQFLQQVREVKPDIEVMPISSLTRQGIQELLYRAADLLDQLPDEPEVEEVAELSERKVYSLEKKEDEGFRIVRENDTFIVESAKIDRMMKRMQLNSHEAILKLARTLRYMGVDDELRKRGAVEGTIVRIGDFEFEFVEGSSYY</sequence>
<dbReference type="RefSeq" id="WP_111268752.1">
    <property type="nucleotide sequence ID" value="NZ_QKWW01000009.1"/>
</dbReference>
<dbReference type="Pfam" id="PF09269">
    <property type="entry name" value="DUF1967"/>
    <property type="match status" value="1"/>
</dbReference>
<dbReference type="Pfam" id="PF01018">
    <property type="entry name" value="GTP1_OBG"/>
    <property type="match status" value="1"/>
</dbReference>
<keyword evidence="3 9" id="KW-0963">Cytoplasm</keyword>
<evidence type="ECO:0000256" key="8">
    <source>
        <dbReference type="ARBA" id="ARBA00023134"/>
    </source>
</evidence>
<dbReference type="InterPro" id="IPR036726">
    <property type="entry name" value="GTP1_OBG_dom_sf"/>
</dbReference>
<dbReference type="InterPro" id="IPR036346">
    <property type="entry name" value="GTP-bd_prot_GTP1/OBG_C_sf"/>
</dbReference>
<dbReference type="NCBIfam" id="NF008956">
    <property type="entry name" value="PRK12299.1"/>
    <property type="match status" value="1"/>
</dbReference>
<dbReference type="PRINTS" id="PR00326">
    <property type="entry name" value="GTP1OBG"/>
</dbReference>
<dbReference type="NCBIfam" id="TIGR03595">
    <property type="entry name" value="Obg_CgtA_exten"/>
    <property type="match status" value="1"/>
</dbReference>
<dbReference type="SUPFAM" id="SSF82051">
    <property type="entry name" value="Obg GTP-binding protein N-terminal domain"/>
    <property type="match status" value="1"/>
</dbReference>
<dbReference type="SUPFAM" id="SSF102741">
    <property type="entry name" value="Obg GTP-binding protein C-terminal domain"/>
    <property type="match status" value="1"/>
</dbReference>
<feature type="binding site" evidence="9">
    <location>
        <begin position="313"/>
        <end position="315"/>
    </location>
    <ligand>
        <name>GTP</name>
        <dbReference type="ChEBI" id="CHEBI:37565"/>
    </ligand>
</feature>
<evidence type="ECO:0000256" key="6">
    <source>
        <dbReference type="ARBA" id="ARBA00022801"/>
    </source>
</evidence>
<dbReference type="GO" id="GO:0005737">
    <property type="term" value="C:cytoplasm"/>
    <property type="evidence" value="ECO:0007669"/>
    <property type="project" value="UniProtKB-SubCell"/>
</dbReference>
<dbReference type="Gene3D" id="3.30.300.350">
    <property type="entry name" value="GTP-binding protein OBG, C-terminal domain"/>
    <property type="match status" value="1"/>
</dbReference>
<dbReference type="AlphaFoldDB" id="A0A2W6NN36"/>
<dbReference type="InterPro" id="IPR006074">
    <property type="entry name" value="GTP1-OBG_CS"/>
</dbReference>
<keyword evidence="5 9" id="KW-0547">Nucleotide-binding</keyword>
<dbReference type="FunFam" id="3.40.50.300:FF:000515">
    <property type="entry name" value="GTPase Obg"/>
    <property type="match status" value="1"/>
</dbReference>
<dbReference type="InterPro" id="IPR014100">
    <property type="entry name" value="GTP-bd_Obg/CgtA"/>
</dbReference>
<evidence type="ECO:0000256" key="9">
    <source>
        <dbReference type="HAMAP-Rule" id="MF_01454"/>
    </source>
</evidence>
<keyword evidence="6 9" id="KW-0378">Hydrolase</keyword>
<proteinExistence type="inferred from homology"/>
<evidence type="ECO:0000259" key="12">
    <source>
        <dbReference type="PROSITE" id="PS51883"/>
    </source>
</evidence>
<feature type="binding site" evidence="9">
    <location>
        <position position="172"/>
    </location>
    <ligand>
        <name>Mg(2+)</name>
        <dbReference type="ChEBI" id="CHEBI:18420"/>
    </ligand>
</feature>